<dbReference type="Proteomes" id="UP000683360">
    <property type="component" value="Unassembled WGS sequence"/>
</dbReference>
<dbReference type="InterPro" id="IPR008405">
    <property type="entry name" value="ApoL"/>
</dbReference>
<dbReference type="GO" id="GO:0008289">
    <property type="term" value="F:lipid binding"/>
    <property type="evidence" value="ECO:0007669"/>
    <property type="project" value="InterPro"/>
</dbReference>
<dbReference type="EMBL" id="CAJPWZ010003324">
    <property type="protein sequence ID" value="CAG2257304.1"/>
    <property type="molecule type" value="Genomic_DNA"/>
</dbReference>
<keyword evidence="3" id="KW-0472">Membrane</keyword>
<comment type="caution">
    <text evidence="4">The sequence shown here is derived from an EMBL/GenBank/DDBJ whole genome shotgun (WGS) entry which is preliminary data.</text>
</comment>
<keyword evidence="3" id="KW-0812">Transmembrane</keyword>
<protein>
    <submittedName>
        <fullName evidence="4">Uncharacterized protein</fullName>
    </submittedName>
</protein>
<keyword evidence="3" id="KW-1133">Transmembrane helix</keyword>
<dbReference type="GO" id="GO:0016020">
    <property type="term" value="C:membrane"/>
    <property type="evidence" value="ECO:0007669"/>
    <property type="project" value="TreeGrafter"/>
</dbReference>
<reference evidence="4" key="1">
    <citation type="submission" date="2021-03" db="EMBL/GenBank/DDBJ databases">
        <authorList>
            <person name="Bekaert M."/>
        </authorList>
    </citation>
    <scope>NUCLEOTIDE SEQUENCE</scope>
</reference>
<accession>A0A8S3VHL3</accession>
<dbReference type="PANTHER" id="PTHR14096">
    <property type="entry name" value="APOLIPOPROTEIN L"/>
    <property type="match status" value="1"/>
</dbReference>
<proteinExistence type="inferred from homology"/>
<evidence type="ECO:0000256" key="2">
    <source>
        <dbReference type="SAM" id="Coils"/>
    </source>
</evidence>
<keyword evidence="5" id="KW-1185">Reference proteome</keyword>
<dbReference type="GO" id="GO:0005576">
    <property type="term" value="C:extracellular region"/>
    <property type="evidence" value="ECO:0007669"/>
    <property type="project" value="InterPro"/>
</dbReference>
<dbReference type="PANTHER" id="PTHR14096:SF28">
    <property type="entry name" value="APOLIPOPROTEIN L, 1-RELATED"/>
    <property type="match status" value="1"/>
</dbReference>
<comment type="similarity">
    <text evidence="1">Belongs to the apolipoprotein L family.</text>
</comment>
<feature type="transmembrane region" description="Helical" evidence="3">
    <location>
        <begin position="123"/>
        <end position="152"/>
    </location>
</feature>
<organism evidence="4 5">
    <name type="scientific">Mytilus edulis</name>
    <name type="common">Blue mussel</name>
    <dbReference type="NCBI Taxonomy" id="6550"/>
    <lineage>
        <taxon>Eukaryota</taxon>
        <taxon>Metazoa</taxon>
        <taxon>Spiralia</taxon>
        <taxon>Lophotrochozoa</taxon>
        <taxon>Mollusca</taxon>
        <taxon>Bivalvia</taxon>
        <taxon>Autobranchia</taxon>
        <taxon>Pteriomorphia</taxon>
        <taxon>Mytilida</taxon>
        <taxon>Mytiloidea</taxon>
        <taxon>Mytilidae</taxon>
        <taxon>Mytilinae</taxon>
        <taxon>Mytilus</taxon>
    </lineage>
</organism>
<keyword evidence="2" id="KW-0175">Coiled coil</keyword>
<feature type="coiled-coil region" evidence="2">
    <location>
        <begin position="65"/>
        <end position="92"/>
    </location>
</feature>
<dbReference type="GO" id="GO:0006869">
    <property type="term" value="P:lipid transport"/>
    <property type="evidence" value="ECO:0007669"/>
    <property type="project" value="InterPro"/>
</dbReference>
<dbReference type="OrthoDB" id="5976087at2759"/>
<feature type="transmembrane region" description="Helical" evidence="3">
    <location>
        <begin position="20"/>
        <end position="36"/>
    </location>
</feature>
<sequence>MVSIGNERDKYERKADVVHIPTYIVGVTIGGCWILLKRSEQETLYAITAEDKIEKANYKPVKADIKEKNQQVDYLKVELQRFENELLDWLKETQSVIETLVFLAKELDDYFSRISKAKIGGSTAGIVGAVLGIVGLSLSPITFGASLGLSIADNVLSKQSRRKANEKLEGYSTASKLTKQRCLALSLLLQTVPSLHLQKVEKVEDRFPEWVNFWFLVANGQDESGTKEIKWDDIEDIIQTSLSNITATARILGPGMGAGIRIAGAAVKLLKLVFM</sequence>
<dbReference type="AlphaFoldDB" id="A0A8S3VHL3"/>
<dbReference type="GO" id="GO:0042157">
    <property type="term" value="P:lipoprotein metabolic process"/>
    <property type="evidence" value="ECO:0007669"/>
    <property type="project" value="InterPro"/>
</dbReference>
<evidence type="ECO:0000313" key="4">
    <source>
        <dbReference type="EMBL" id="CAG2257304.1"/>
    </source>
</evidence>
<name>A0A8S3VHL3_MYTED</name>
<gene>
    <name evidence="4" type="ORF">MEDL_68563</name>
</gene>
<evidence type="ECO:0000256" key="3">
    <source>
        <dbReference type="SAM" id="Phobius"/>
    </source>
</evidence>
<evidence type="ECO:0000313" key="5">
    <source>
        <dbReference type="Proteomes" id="UP000683360"/>
    </source>
</evidence>
<dbReference type="Pfam" id="PF05461">
    <property type="entry name" value="ApoL"/>
    <property type="match status" value="1"/>
</dbReference>
<evidence type="ECO:0000256" key="1">
    <source>
        <dbReference type="ARBA" id="ARBA00010090"/>
    </source>
</evidence>